<dbReference type="InterPro" id="IPR050397">
    <property type="entry name" value="Env_Response_Regulators"/>
</dbReference>
<dbReference type="SUPFAM" id="SSF51206">
    <property type="entry name" value="cAMP-binding domain-like"/>
    <property type="match status" value="1"/>
</dbReference>
<feature type="domain" description="HTH crp-type" evidence="4">
    <location>
        <begin position="114"/>
        <end position="180"/>
    </location>
</feature>
<evidence type="ECO:0000313" key="5">
    <source>
        <dbReference type="EMBL" id="AKJ31201.1"/>
    </source>
</evidence>
<dbReference type="KEGG" id="pbh:AAW51_4510"/>
<dbReference type="SUPFAM" id="SSF46785">
    <property type="entry name" value="Winged helix' DNA-binding domain"/>
    <property type="match status" value="1"/>
</dbReference>
<accession>A0A0G3BUY4</accession>
<dbReference type="PANTHER" id="PTHR24567:SF74">
    <property type="entry name" value="HTH-TYPE TRANSCRIPTIONAL REGULATOR ARCR"/>
    <property type="match status" value="1"/>
</dbReference>
<keyword evidence="2" id="KW-0238">DNA-binding</keyword>
<dbReference type="InterPro" id="IPR036390">
    <property type="entry name" value="WH_DNA-bd_sf"/>
</dbReference>
<dbReference type="PROSITE" id="PS51063">
    <property type="entry name" value="HTH_CRP_2"/>
    <property type="match status" value="1"/>
</dbReference>
<keyword evidence="6" id="KW-1185">Reference proteome</keyword>
<proteinExistence type="predicted"/>
<dbReference type="InterPro" id="IPR018490">
    <property type="entry name" value="cNMP-bd_dom_sf"/>
</dbReference>
<evidence type="ECO:0000256" key="1">
    <source>
        <dbReference type="ARBA" id="ARBA00023015"/>
    </source>
</evidence>
<dbReference type="EMBL" id="CP011371">
    <property type="protein sequence ID" value="AKJ31201.1"/>
    <property type="molecule type" value="Genomic_DNA"/>
</dbReference>
<dbReference type="PANTHER" id="PTHR24567">
    <property type="entry name" value="CRP FAMILY TRANSCRIPTIONAL REGULATORY PROTEIN"/>
    <property type="match status" value="1"/>
</dbReference>
<dbReference type="Pfam" id="PF13545">
    <property type="entry name" value="HTH_Crp_2"/>
    <property type="match status" value="1"/>
</dbReference>
<dbReference type="Pfam" id="PF00027">
    <property type="entry name" value="cNMP_binding"/>
    <property type="match status" value="1"/>
</dbReference>
<gene>
    <name evidence="5" type="ORF">AAW51_4510</name>
</gene>
<reference evidence="5 6" key="1">
    <citation type="submission" date="2015-05" db="EMBL/GenBank/DDBJ databases">
        <authorList>
            <person name="Tang B."/>
            <person name="Yu Y."/>
        </authorList>
    </citation>
    <scope>NUCLEOTIDE SEQUENCE [LARGE SCALE GENOMIC DNA]</scope>
    <source>
        <strain evidence="5 6">DSM 7029</strain>
    </source>
</reference>
<dbReference type="Gene3D" id="2.60.120.10">
    <property type="entry name" value="Jelly Rolls"/>
    <property type="match status" value="1"/>
</dbReference>
<dbReference type="InterPro" id="IPR014710">
    <property type="entry name" value="RmlC-like_jellyroll"/>
</dbReference>
<dbReference type="SMART" id="SM00419">
    <property type="entry name" value="HTH_CRP"/>
    <property type="match status" value="1"/>
</dbReference>
<dbReference type="GO" id="GO:0003700">
    <property type="term" value="F:DNA-binding transcription factor activity"/>
    <property type="evidence" value="ECO:0007669"/>
    <property type="project" value="TreeGrafter"/>
</dbReference>
<sequence length="207" mass="23025">MPLGEVLYESGMAMTHVYFPTTSIVSLLYVMEDGASAEIAVVGNEGIVGISLFMGGETTPSRAVVQSVGEGFRMRGHLLKDEFNRSGPVLHLLLRYTQALITQMAQTAVCNRHHSLDQQLCRWLLLSLDRLQSSELVMTQELIANMLGVRREGVTEAAANLQRAGLITYRRGHITVVDRKGLEQRTCECYSVVRKEYERLLPLGTAQ</sequence>
<evidence type="ECO:0000259" key="4">
    <source>
        <dbReference type="PROSITE" id="PS51063"/>
    </source>
</evidence>
<evidence type="ECO:0000256" key="2">
    <source>
        <dbReference type="ARBA" id="ARBA00023125"/>
    </source>
</evidence>
<dbReference type="PATRIC" id="fig|413882.6.peg.4717"/>
<evidence type="ECO:0000256" key="3">
    <source>
        <dbReference type="ARBA" id="ARBA00023163"/>
    </source>
</evidence>
<dbReference type="Proteomes" id="UP000035352">
    <property type="component" value="Chromosome"/>
</dbReference>
<keyword evidence="1" id="KW-0805">Transcription regulation</keyword>
<dbReference type="AlphaFoldDB" id="A0A0G3BUY4"/>
<dbReference type="GO" id="GO:0005829">
    <property type="term" value="C:cytosol"/>
    <property type="evidence" value="ECO:0007669"/>
    <property type="project" value="TreeGrafter"/>
</dbReference>
<evidence type="ECO:0000313" key="6">
    <source>
        <dbReference type="Proteomes" id="UP000035352"/>
    </source>
</evidence>
<dbReference type="STRING" id="413882.AAW51_4510"/>
<dbReference type="GO" id="GO:0003677">
    <property type="term" value="F:DNA binding"/>
    <property type="evidence" value="ECO:0007669"/>
    <property type="project" value="UniProtKB-KW"/>
</dbReference>
<name>A0A0G3BUY4_9BURK</name>
<keyword evidence="3" id="KW-0804">Transcription</keyword>
<dbReference type="InterPro" id="IPR012318">
    <property type="entry name" value="HTH_CRP"/>
</dbReference>
<protein>
    <submittedName>
        <fullName evidence="5">Crp/Fnr family transcriptional regulator</fullName>
    </submittedName>
</protein>
<organism evidence="5 6">
    <name type="scientific">Caldimonas brevitalea</name>
    <dbReference type="NCBI Taxonomy" id="413882"/>
    <lineage>
        <taxon>Bacteria</taxon>
        <taxon>Pseudomonadati</taxon>
        <taxon>Pseudomonadota</taxon>
        <taxon>Betaproteobacteria</taxon>
        <taxon>Burkholderiales</taxon>
        <taxon>Sphaerotilaceae</taxon>
        <taxon>Caldimonas</taxon>
    </lineage>
</organism>
<dbReference type="InterPro" id="IPR000595">
    <property type="entry name" value="cNMP-bd_dom"/>
</dbReference>